<evidence type="ECO:0000259" key="2">
    <source>
        <dbReference type="Pfam" id="PF16861"/>
    </source>
</evidence>
<dbReference type="Pfam" id="PF16861">
    <property type="entry name" value="Carbam_trans_C"/>
    <property type="match status" value="1"/>
</dbReference>
<dbReference type="InterPro" id="IPR003696">
    <property type="entry name" value="Carbtransf_dom"/>
</dbReference>
<dbReference type="Pfam" id="PF02543">
    <property type="entry name" value="Carbam_trans_N"/>
    <property type="match status" value="2"/>
</dbReference>
<evidence type="ECO:0000259" key="1">
    <source>
        <dbReference type="Pfam" id="PF02543"/>
    </source>
</evidence>
<feature type="domain" description="Carbamoyltransferase" evidence="1">
    <location>
        <begin position="99"/>
        <end position="333"/>
    </location>
</feature>
<dbReference type="EMBL" id="CP078145">
    <property type="protein sequence ID" value="QXN88451.1"/>
    <property type="molecule type" value="Genomic_DNA"/>
</dbReference>
<accession>A0ABX8RGF4</accession>
<sequence>MYILGLNISPHDASAALLRDGALICLIEQERISRRKHAVFESPADAARACLAEAGITLDSVDTIAFGWNIADTPLSGSRRFTPDGVRRWLFPDRKVTSTMPALEWVPHHLAHAASCYYTCGEDDVAILVVDGAGETQATTLAHGSRGNIEILQEWPISQSLGFYYGLASQWAGLHLHFGPGKLMGLAGYGRPQAPIGLERRPDGYWITAADDSVSHHATGADRSKAIRLEIPAAFERSVTTAFARHYPFVPRHGEDALSYADFAATVQHELEEAAFGLALHARKRIASSTLALAGGVAMNCSMVGKLIQSRIYDRIYVTPVATDAGVSLGAALVAAARHRPFAPTHIDHPYWQSAITARSATAAVAPTGLHCRALPEPDLARCAAAAIADGRIVMWARGRAEIGQRALGARSVLADPRDRRTWERLNTIKGREMWRPLAPSVLAEHIREIFESPVDDPARFMLAAASIRPAMRRVIPAVTHVDGSARPQLVDRATNPLYWSLIEHFRQLTGIPTVVNTSFNLAVEPIVHTAEDAVATFVQSGADLLVLDNLMIAKSESELDTVIAAEDAR</sequence>
<dbReference type="RefSeq" id="WP_218469334.1">
    <property type="nucleotide sequence ID" value="NZ_BAABJN010000008.1"/>
</dbReference>
<proteinExistence type="predicted"/>
<dbReference type="Proteomes" id="UP000694257">
    <property type="component" value="Chromosome"/>
</dbReference>
<name>A0ABX8RGF4_NOCIO</name>
<dbReference type="PANTHER" id="PTHR34847:SF1">
    <property type="entry name" value="NODULATION PROTEIN U"/>
    <property type="match status" value="1"/>
</dbReference>
<evidence type="ECO:0008006" key="5">
    <source>
        <dbReference type="Google" id="ProtNLM"/>
    </source>
</evidence>
<evidence type="ECO:0000313" key="4">
    <source>
        <dbReference type="Proteomes" id="UP000694257"/>
    </source>
</evidence>
<dbReference type="InterPro" id="IPR031730">
    <property type="entry name" value="Carbam_trans_C"/>
</dbReference>
<feature type="domain" description="Carbamoyltransferase C-terminal" evidence="2">
    <location>
        <begin position="385"/>
        <end position="555"/>
    </location>
</feature>
<reference evidence="3 4" key="1">
    <citation type="submission" date="2021-07" db="EMBL/GenBank/DDBJ databases">
        <title>Whole Genome Sequence of Nocardia Iowensis.</title>
        <authorList>
            <person name="Lamm A."/>
            <person name="Collins-Fairclough A.M."/>
            <person name="Bunk B."/>
            <person name="Sproer C."/>
        </authorList>
    </citation>
    <scope>NUCLEOTIDE SEQUENCE [LARGE SCALE GENOMIC DNA]</scope>
    <source>
        <strain evidence="3 4">NRRL 5646</strain>
    </source>
</reference>
<dbReference type="PANTHER" id="PTHR34847">
    <property type="entry name" value="NODULATION PROTEIN U"/>
    <property type="match status" value="1"/>
</dbReference>
<protein>
    <recommendedName>
        <fullName evidence="5">Carbamoyltransferase</fullName>
    </recommendedName>
</protein>
<feature type="domain" description="Carbamoyltransferase" evidence="1">
    <location>
        <begin position="3"/>
        <end position="66"/>
    </location>
</feature>
<gene>
    <name evidence="3" type="ORF">KV110_22910</name>
</gene>
<dbReference type="InterPro" id="IPR051338">
    <property type="entry name" value="NodU/CmcH_Carbamoyltrnsfr"/>
</dbReference>
<evidence type="ECO:0000313" key="3">
    <source>
        <dbReference type="EMBL" id="QXN88451.1"/>
    </source>
</evidence>
<keyword evidence="4" id="KW-1185">Reference proteome</keyword>
<dbReference type="CDD" id="cd24098">
    <property type="entry name" value="ASKHA_NBD_TobZ_N"/>
    <property type="match status" value="1"/>
</dbReference>
<organism evidence="3 4">
    <name type="scientific">Nocardia iowensis</name>
    <dbReference type="NCBI Taxonomy" id="204891"/>
    <lineage>
        <taxon>Bacteria</taxon>
        <taxon>Bacillati</taxon>
        <taxon>Actinomycetota</taxon>
        <taxon>Actinomycetes</taxon>
        <taxon>Mycobacteriales</taxon>
        <taxon>Nocardiaceae</taxon>
        <taxon>Nocardia</taxon>
    </lineage>
</organism>